<dbReference type="SUPFAM" id="SSF47699">
    <property type="entry name" value="Bifunctional inhibitor/lipid-transfer protein/seed storage 2S albumin"/>
    <property type="match status" value="1"/>
</dbReference>
<dbReference type="Gene3D" id="1.10.110.10">
    <property type="entry name" value="Plant lipid-transfer and hydrophobic proteins"/>
    <property type="match status" value="1"/>
</dbReference>
<feature type="signal peptide" evidence="1">
    <location>
        <begin position="1"/>
        <end position="23"/>
    </location>
</feature>
<dbReference type="GO" id="GO:0005504">
    <property type="term" value="F:fatty acid binding"/>
    <property type="evidence" value="ECO:0007669"/>
    <property type="project" value="InterPro"/>
</dbReference>
<name>A0A5D2NCM2_GOSTO</name>
<keyword evidence="1" id="KW-0732">Signal</keyword>
<gene>
    <name evidence="3" type="ORF">ES332_A11G162200v1</name>
</gene>
<evidence type="ECO:0000259" key="2">
    <source>
        <dbReference type="Pfam" id="PF14368"/>
    </source>
</evidence>
<dbReference type="Pfam" id="PF14368">
    <property type="entry name" value="LTP_2"/>
    <property type="match status" value="1"/>
</dbReference>
<dbReference type="InterPro" id="IPR036312">
    <property type="entry name" value="Bifun_inhib/LTP/seed_sf"/>
</dbReference>
<reference evidence="3 4" key="1">
    <citation type="submission" date="2019-07" db="EMBL/GenBank/DDBJ databases">
        <title>WGS assembly of Gossypium tomentosum.</title>
        <authorList>
            <person name="Chen Z.J."/>
            <person name="Sreedasyam A."/>
            <person name="Ando A."/>
            <person name="Song Q."/>
            <person name="De L."/>
            <person name="Hulse-Kemp A."/>
            <person name="Ding M."/>
            <person name="Ye W."/>
            <person name="Kirkbride R."/>
            <person name="Jenkins J."/>
            <person name="Plott C."/>
            <person name="Lovell J."/>
            <person name="Lin Y.-M."/>
            <person name="Vaughn R."/>
            <person name="Liu B."/>
            <person name="Li W."/>
            <person name="Simpson S."/>
            <person name="Scheffler B."/>
            <person name="Saski C."/>
            <person name="Grover C."/>
            <person name="Hu G."/>
            <person name="Conover J."/>
            <person name="Carlson J."/>
            <person name="Shu S."/>
            <person name="Boston L."/>
            <person name="Williams M."/>
            <person name="Peterson D."/>
            <person name="Mcgee K."/>
            <person name="Jones D."/>
            <person name="Wendel J."/>
            <person name="Stelly D."/>
            <person name="Grimwood J."/>
            <person name="Schmutz J."/>
        </authorList>
    </citation>
    <scope>NUCLEOTIDE SEQUENCE [LARGE SCALE GENOMIC DNA]</scope>
    <source>
        <strain evidence="3">7179.01</strain>
    </source>
</reference>
<feature type="domain" description="Bifunctional inhibitor/plant lipid transfer protein/seed storage helical" evidence="2">
    <location>
        <begin position="9"/>
        <end position="90"/>
    </location>
</feature>
<dbReference type="GO" id="GO:0009627">
    <property type="term" value="P:systemic acquired resistance"/>
    <property type="evidence" value="ECO:0007669"/>
    <property type="project" value="InterPro"/>
</dbReference>
<feature type="chain" id="PRO_5023044733" description="Bifunctional inhibitor/plant lipid transfer protein/seed storage helical domain-containing protein" evidence="1">
    <location>
        <begin position="24"/>
        <end position="202"/>
    </location>
</feature>
<dbReference type="InterPro" id="IPR044741">
    <property type="entry name" value="NsLTP-like"/>
</dbReference>
<organism evidence="3 4">
    <name type="scientific">Gossypium tomentosum</name>
    <name type="common">Hawaiian cotton</name>
    <name type="synonym">Gossypium sandvicense</name>
    <dbReference type="NCBI Taxonomy" id="34277"/>
    <lineage>
        <taxon>Eukaryota</taxon>
        <taxon>Viridiplantae</taxon>
        <taxon>Streptophyta</taxon>
        <taxon>Embryophyta</taxon>
        <taxon>Tracheophyta</taxon>
        <taxon>Spermatophyta</taxon>
        <taxon>Magnoliopsida</taxon>
        <taxon>eudicotyledons</taxon>
        <taxon>Gunneridae</taxon>
        <taxon>Pentapetalae</taxon>
        <taxon>rosids</taxon>
        <taxon>malvids</taxon>
        <taxon>Malvales</taxon>
        <taxon>Malvaceae</taxon>
        <taxon>Malvoideae</taxon>
        <taxon>Gossypium</taxon>
    </lineage>
</organism>
<evidence type="ECO:0000256" key="1">
    <source>
        <dbReference type="SAM" id="SignalP"/>
    </source>
</evidence>
<dbReference type="CDD" id="cd04660">
    <property type="entry name" value="nsLTP_like"/>
    <property type="match status" value="1"/>
</dbReference>
<dbReference type="InterPro" id="IPR039265">
    <property type="entry name" value="DIR1-like"/>
</dbReference>
<sequence length="202" mass="21956">MGTVKLVVVMIIMVGLTVEGSRAISLCDMNDEGLEACKPSVTQPDPVDPTPQCCEALKGANLTCLCSYKNSMWLPSLGIDPTLAMGLPAKYTITPRLRAYYITDLFRGLLLPITLTAGNRHYAPSAPITHSASFPFFSSVFCPRPQRSDSPTLPCTVGCFSFVSTHSSSSLRIDFICQSPNYNATLKQIFPNIQQIDSEVLA</sequence>
<proteinExistence type="predicted"/>
<dbReference type="Proteomes" id="UP000322667">
    <property type="component" value="Chromosome A11"/>
</dbReference>
<dbReference type="AlphaFoldDB" id="A0A5D2NCM2"/>
<evidence type="ECO:0000313" key="3">
    <source>
        <dbReference type="EMBL" id="TYI00865.1"/>
    </source>
</evidence>
<dbReference type="PANTHER" id="PTHR33122">
    <property type="entry name" value="LIPID BINDING PROTEIN-RELATED"/>
    <property type="match status" value="1"/>
</dbReference>
<protein>
    <recommendedName>
        <fullName evidence="2">Bifunctional inhibitor/plant lipid transfer protein/seed storage helical domain-containing protein</fullName>
    </recommendedName>
</protein>
<dbReference type="PANTHER" id="PTHR33122:SF60">
    <property type="entry name" value="LIPID-TRANSFER PROTEIN DIR1-RELATED"/>
    <property type="match status" value="1"/>
</dbReference>
<keyword evidence="4" id="KW-1185">Reference proteome</keyword>
<dbReference type="EMBL" id="CM017620">
    <property type="protein sequence ID" value="TYI00865.1"/>
    <property type="molecule type" value="Genomic_DNA"/>
</dbReference>
<evidence type="ECO:0000313" key="4">
    <source>
        <dbReference type="Proteomes" id="UP000322667"/>
    </source>
</evidence>
<dbReference type="InterPro" id="IPR016140">
    <property type="entry name" value="Bifunc_inhib/LTP/seed_store"/>
</dbReference>
<accession>A0A5D2NCM2</accession>